<evidence type="ECO:0000256" key="1">
    <source>
        <dbReference type="SAM" id="Phobius"/>
    </source>
</evidence>
<keyword evidence="1" id="KW-0472">Membrane</keyword>
<name>A0A6A6M411_HEVBR</name>
<proteinExistence type="predicted"/>
<dbReference type="PANTHER" id="PTHR31448:SF3">
    <property type="entry name" value="MYOSIN-BINDING PROTEIN 2"/>
    <property type="match status" value="1"/>
</dbReference>
<reference evidence="2 3" key="1">
    <citation type="journal article" date="2020" name="Mol. Plant">
        <title>The Chromosome-Based Rubber Tree Genome Provides New Insights into Spurge Genome Evolution and Rubber Biosynthesis.</title>
        <authorList>
            <person name="Liu J."/>
            <person name="Shi C."/>
            <person name="Shi C.C."/>
            <person name="Li W."/>
            <person name="Zhang Q.J."/>
            <person name="Zhang Y."/>
            <person name="Li K."/>
            <person name="Lu H.F."/>
            <person name="Shi C."/>
            <person name="Zhu S.T."/>
            <person name="Xiao Z.Y."/>
            <person name="Nan H."/>
            <person name="Yue Y."/>
            <person name="Zhu X.G."/>
            <person name="Wu Y."/>
            <person name="Hong X.N."/>
            <person name="Fan G.Y."/>
            <person name="Tong Y."/>
            <person name="Zhang D."/>
            <person name="Mao C.L."/>
            <person name="Liu Y.L."/>
            <person name="Hao S.J."/>
            <person name="Liu W.Q."/>
            <person name="Lv M.Q."/>
            <person name="Zhang H.B."/>
            <person name="Liu Y."/>
            <person name="Hu-Tang G.R."/>
            <person name="Wang J.P."/>
            <person name="Wang J.H."/>
            <person name="Sun Y.H."/>
            <person name="Ni S.B."/>
            <person name="Chen W.B."/>
            <person name="Zhang X.C."/>
            <person name="Jiao Y.N."/>
            <person name="Eichler E.E."/>
            <person name="Li G.H."/>
            <person name="Liu X."/>
            <person name="Gao L.Z."/>
        </authorList>
    </citation>
    <scope>NUCLEOTIDE SEQUENCE [LARGE SCALE GENOMIC DNA]</scope>
    <source>
        <strain evidence="3">cv. GT1</strain>
        <tissue evidence="2">Leaf</tissue>
    </source>
</reference>
<organism evidence="2 3">
    <name type="scientific">Hevea brasiliensis</name>
    <name type="common">Para rubber tree</name>
    <name type="synonym">Siphonia brasiliensis</name>
    <dbReference type="NCBI Taxonomy" id="3981"/>
    <lineage>
        <taxon>Eukaryota</taxon>
        <taxon>Viridiplantae</taxon>
        <taxon>Streptophyta</taxon>
        <taxon>Embryophyta</taxon>
        <taxon>Tracheophyta</taxon>
        <taxon>Spermatophyta</taxon>
        <taxon>Magnoliopsida</taxon>
        <taxon>eudicotyledons</taxon>
        <taxon>Gunneridae</taxon>
        <taxon>Pentapetalae</taxon>
        <taxon>rosids</taxon>
        <taxon>fabids</taxon>
        <taxon>Malpighiales</taxon>
        <taxon>Euphorbiaceae</taxon>
        <taxon>Crotonoideae</taxon>
        <taxon>Micrandreae</taxon>
        <taxon>Hevea</taxon>
    </lineage>
</organism>
<dbReference type="GO" id="GO:0017022">
    <property type="term" value="F:myosin binding"/>
    <property type="evidence" value="ECO:0007669"/>
    <property type="project" value="InterPro"/>
</dbReference>
<keyword evidence="3" id="KW-1185">Reference proteome</keyword>
<comment type="caution">
    <text evidence="2">The sequence shown here is derived from an EMBL/GenBank/DDBJ whole genome shotgun (WGS) entry which is preliminary data.</text>
</comment>
<dbReference type="InterPro" id="IPR039306">
    <property type="entry name" value="MYOB"/>
</dbReference>
<keyword evidence="1" id="KW-0812">Transmembrane</keyword>
<feature type="transmembrane region" description="Helical" evidence="1">
    <location>
        <begin position="20"/>
        <end position="45"/>
    </location>
</feature>
<dbReference type="AlphaFoldDB" id="A0A6A6M411"/>
<accession>A0A6A6M411</accession>
<evidence type="ECO:0000313" key="3">
    <source>
        <dbReference type="Proteomes" id="UP000467840"/>
    </source>
</evidence>
<sequence>MAANKFATMLHRKTNKITLILVYAMLEWVLIVLLLLNSLFSYLIIKFADYFGLKRPCLWCSRLDHYFEPAKFQNSYRSHVCEAHAMEISKLGFCSNHRKLAESQDMCEDCSSSPQQNSPINNIHKGNYILEAESDDKIDEEDHSDRKRSGFVCDRWGEEQGIDKNRGVEDRNCEEKTEENLSYFVSSFDCKEMVPDESCKTEILTEKGLESVEKDELNVSVNDPSCNQAVTVQKAGCKKDVSSEIQPQHLEFYIDQDDCHLIPIDLMDSSRMEKQISNRNEKREEENCGDEDFVLEFDKHVGTQYELVVEDRFI</sequence>
<protein>
    <submittedName>
        <fullName evidence="2">Uncharacterized protein</fullName>
    </submittedName>
</protein>
<dbReference type="EMBL" id="JAAGAX010000007">
    <property type="protein sequence ID" value="KAF2308382.1"/>
    <property type="molecule type" value="Genomic_DNA"/>
</dbReference>
<gene>
    <name evidence="2" type="ORF">GH714_006618</name>
</gene>
<dbReference type="Proteomes" id="UP000467840">
    <property type="component" value="Chromosome 17"/>
</dbReference>
<keyword evidence="1" id="KW-1133">Transmembrane helix</keyword>
<evidence type="ECO:0000313" key="2">
    <source>
        <dbReference type="EMBL" id="KAF2308382.1"/>
    </source>
</evidence>
<dbReference type="PANTHER" id="PTHR31448">
    <property type="entry name" value="MYOSIN-BINDING PROTEIN 2"/>
    <property type="match status" value="1"/>
</dbReference>